<organism evidence="20 21">
    <name type="scientific">Desulfuribacillus stibiiarsenatis</name>
    <dbReference type="NCBI Taxonomy" id="1390249"/>
    <lineage>
        <taxon>Bacteria</taxon>
        <taxon>Bacillati</taxon>
        <taxon>Bacillota</taxon>
        <taxon>Desulfuribacillia</taxon>
        <taxon>Desulfuribacillales</taxon>
        <taxon>Desulfuribacillaceae</taxon>
        <taxon>Desulfuribacillus</taxon>
    </lineage>
</organism>
<comment type="subcellular location">
    <subcellularLocation>
        <location evidence="13">Cytoplasm</location>
    </subcellularLocation>
</comment>
<evidence type="ECO:0000256" key="16">
    <source>
        <dbReference type="PIRSR" id="PIRSR000114-3"/>
    </source>
</evidence>
<feature type="binding site" evidence="16">
    <location>
        <position position="257"/>
    </location>
    <ligand>
        <name>NAD(+)</name>
        <dbReference type="ChEBI" id="CHEBI:57540"/>
    </ligand>
</feature>
<comment type="caution">
    <text evidence="20">The sequence shown here is derived from an EMBL/GenBank/DDBJ whole genome shotgun (WGS) entry which is preliminary data.</text>
</comment>
<dbReference type="OrthoDB" id="9812273at2"/>
<keyword evidence="21" id="KW-1185">Reference proteome</keyword>
<evidence type="ECO:0000256" key="10">
    <source>
        <dbReference type="ARBA" id="ARBA00066687"/>
    </source>
</evidence>
<evidence type="ECO:0000256" key="3">
    <source>
        <dbReference type="ARBA" id="ARBA00022857"/>
    </source>
</evidence>
<dbReference type="Proteomes" id="UP000095255">
    <property type="component" value="Unassembled WGS sequence"/>
</dbReference>
<evidence type="ECO:0000256" key="9">
    <source>
        <dbReference type="ARBA" id="ARBA00052716"/>
    </source>
</evidence>
<evidence type="ECO:0000256" key="12">
    <source>
        <dbReference type="ARBA" id="ARBA00080511"/>
    </source>
</evidence>
<accession>A0A1E5L430</accession>
<evidence type="ECO:0000259" key="19">
    <source>
        <dbReference type="Pfam" id="PF07479"/>
    </source>
</evidence>
<feature type="binding site" evidence="15">
    <location>
        <begin position="257"/>
        <end position="258"/>
    </location>
    <ligand>
        <name>substrate</name>
    </ligand>
</feature>
<feature type="binding site" evidence="13">
    <location>
        <position position="256"/>
    </location>
    <ligand>
        <name>sn-glycerol 3-phosphate</name>
        <dbReference type="ChEBI" id="CHEBI:57597"/>
    </ligand>
</feature>
<feature type="binding site" evidence="13">
    <location>
        <position position="142"/>
    </location>
    <ligand>
        <name>NADPH</name>
        <dbReference type="ChEBI" id="CHEBI:57783"/>
    </ligand>
</feature>
<evidence type="ECO:0000259" key="18">
    <source>
        <dbReference type="Pfam" id="PF01210"/>
    </source>
</evidence>
<dbReference type="GO" id="GO:0006650">
    <property type="term" value="P:glycerophospholipid metabolic process"/>
    <property type="evidence" value="ECO:0007669"/>
    <property type="project" value="UniProtKB-UniRule"/>
</dbReference>
<evidence type="ECO:0000256" key="1">
    <source>
        <dbReference type="ARBA" id="ARBA00011009"/>
    </source>
</evidence>
<dbReference type="GO" id="GO:0046168">
    <property type="term" value="P:glycerol-3-phosphate catabolic process"/>
    <property type="evidence" value="ECO:0007669"/>
    <property type="project" value="InterPro"/>
</dbReference>
<feature type="binding site" evidence="13">
    <location>
        <position position="283"/>
    </location>
    <ligand>
        <name>NADPH</name>
        <dbReference type="ChEBI" id="CHEBI:57783"/>
    </ligand>
</feature>
<evidence type="ECO:0000256" key="13">
    <source>
        <dbReference type="HAMAP-Rule" id="MF_00394"/>
    </source>
</evidence>
<comment type="similarity">
    <text evidence="1 13 17">Belongs to the NAD-dependent glycerol-3-phosphate dehydrogenase family.</text>
</comment>
<keyword evidence="7 13" id="KW-0594">Phospholipid biosynthesis</keyword>
<evidence type="ECO:0000256" key="17">
    <source>
        <dbReference type="RuleBase" id="RU000437"/>
    </source>
</evidence>
<comment type="pathway">
    <text evidence="13">Membrane lipid metabolism; glycerophospholipid metabolism.</text>
</comment>
<dbReference type="NCBIfam" id="NF000940">
    <property type="entry name" value="PRK00094.1-2"/>
    <property type="match status" value="1"/>
</dbReference>
<comment type="catalytic activity">
    <reaction evidence="9">
        <text>sn-glycerol 3-phosphate + NADP(+) = dihydroxyacetone phosphate + NADPH + H(+)</text>
        <dbReference type="Rhea" id="RHEA:11096"/>
        <dbReference type="ChEBI" id="CHEBI:15378"/>
        <dbReference type="ChEBI" id="CHEBI:57597"/>
        <dbReference type="ChEBI" id="CHEBI:57642"/>
        <dbReference type="ChEBI" id="CHEBI:57783"/>
        <dbReference type="ChEBI" id="CHEBI:58349"/>
        <dbReference type="EC" id="1.1.1.94"/>
    </reaction>
    <physiologicalReaction direction="right-to-left" evidence="9">
        <dbReference type="Rhea" id="RHEA:11098"/>
    </physiologicalReaction>
</comment>
<keyword evidence="3 13" id="KW-0521">NADP</keyword>
<dbReference type="InterPro" id="IPR013328">
    <property type="entry name" value="6PGD_dom2"/>
</dbReference>
<feature type="binding site" evidence="13">
    <location>
        <position position="193"/>
    </location>
    <ligand>
        <name>sn-glycerol 3-phosphate</name>
        <dbReference type="ChEBI" id="CHEBI:57597"/>
    </ligand>
</feature>
<evidence type="ECO:0000256" key="14">
    <source>
        <dbReference type="PIRSR" id="PIRSR000114-1"/>
    </source>
</evidence>
<reference evidence="20 21" key="1">
    <citation type="submission" date="2016-09" db="EMBL/GenBank/DDBJ databases">
        <title>Desulfuribacillus arsenicus sp. nov., an obligately anaerobic, dissimilatory arsenic- and antimonate-reducing bacterium isolated from anoxic sediments.</title>
        <authorList>
            <person name="Abin C.A."/>
            <person name="Hollibaugh J.T."/>
        </authorList>
    </citation>
    <scope>NUCLEOTIDE SEQUENCE [LARGE SCALE GENOMIC DNA]</scope>
    <source>
        <strain evidence="20 21">MLFW-2</strain>
    </source>
</reference>
<keyword evidence="5 13" id="KW-0520">NAD</keyword>
<dbReference type="PANTHER" id="PTHR11728">
    <property type="entry name" value="GLYCEROL-3-PHOSPHATE DEHYDROGENASE"/>
    <property type="match status" value="1"/>
</dbReference>
<keyword evidence="13" id="KW-0963">Cytoplasm</keyword>
<keyword evidence="6 13" id="KW-0443">Lipid metabolism</keyword>
<feature type="binding site" evidence="15">
    <location>
        <position position="107"/>
    </location>
    <ligand>
        <name>substrate</name>
    </ligand>
</feature>
<gene>
    <name evidence="13" type="primary">gpsA</name>
    <name evidence="20" type="ORF">BHU72_08085</name>
</gene>
<dbReference type="NCBIfam" id="NF000942">
    <property type="entry name" value="PRK00094.1-4"/>
    <property type="match status" value="1"/>
</dbReference>
<name>A0A1E5L430_9FIRM</name>
<feature type="binding site" evidence="13">
    <location>
        <position position="107"/>
    </location>
    <ligand>
        <name>sn-glycerol 3-phosphate</name>
        <dbReference type="ChEBI" id="CHEBI:57597"/>
    </ligand>
</feature>
<keyword evidence="2 13" id="KW-0444">Lipid biosynthesis</keyword>
<evidence type="ECO:0000256" key="15">
    <source>
        <dbReference type="PIRSR" id="PIRSR000114-2"/>
    </source>
</evidence>
<comment type="catalytic activity">
    <reaction evidence="13">
        <text>sn-glycerol 3-phosphate + NAD(+) = dihydroxyacetone phosphate + NADH + H(+)</text>
        <dbReference type="Rhea" id="RHEA:11092"/>
        <dbReference type="ChEBI" id="CHEBI:15378"/>
        <dbReference type="ChEBI" id="CHEBI:57540"/>
        <dbReference type="ChEBI" id="CHEBI:57597"/>
        <dbReference type="ChEBI" id="CHEBI:57642"/>
        <dbReference type="ChEBI" id="CHEBI:57945"/>
        <dbReference type="EC" id="1.1.1.94"/>
    </reaction>
</comment>
<dbReference type="Pfam" id="PF07479">
    <property type="entry name" value="NAD_Gly3P_dh_C"/>
    <property type="match status" value="1"/>
</dbReference>
<dbReference type="EC" id="1.1.1.94" evidence="10 13"/>
<evidence type="ECO:0000256" key="8">
    <source>
        <dbReference type="ARBA" id="ARBA00023264"/>
    </source>
</evidence>
<dbReference type="InterPro" id="IPR036291">
    <property type="entry name" value="NAD(P)-bd_dom_sf"/>
</dbReference>
<dbReference type="HAMAP" id="MF_00394">
    <property type="entry name" value="NAD_Glyc3P_dehydrog"/>
    <property type="match status" value="1"/>
</dbReference>
<dbReference type="InterPro" id="IPR008927">
    <property type="entry name" value="6-PGluconate_DH-like_C_sf"/>
</dbReference>
<dbReference type="PROSITE" id="PS00957">
    <property type="entry name" value="NAD_G3PDH"/>
    <property type="match status" value="1"/>
</dbReference>
<dbReference type="RefSeq" id="WP_069702882.1">
    <property type="nucleotide sequence ID" value="NZ_MJAT01000036.1"/>
</dbReference>
<feature type="binding site" evidence="13">
    <location>
        <position position="257"/>
    </location>
    <ligand>
        <name>NADPH</name>
        <dbReference type="ChEBI" id="CHEBI:57783"/>
    </ligand>
</feature>
<dbReference type="InterPro" id="IPR011128">
    <property type="entry name" value="G3P_DH_NAD-dep_N"/>
</dbReference>
<dbReference type="AlphaFoldDB" id="A0A1E5L430"/>
<dbReference type="FunFam" id="1.10.1040.10:FF:000001">
    <property type="entry name" value="Glycerol-3-phosphate dehydrogenase [NAD(P)+]"/>
    <property type="match status" value="1"/>
</dbReference>
<feature type="binding site" evidence="13">
    <location>
        <position position="107"/>
    </location>
    <ligand>
        <name>NADPH</name>
        <dbReference type="ChEBI" id="CHEBI:57783"/>
    </ligand>
</feature>
<dbReference type="InterPro" id="IPR006109">
    <property type="entry name" value="G3P_DH_NAD-dep_C"/>
</dbReference>
<dbReference type="GO" id="GO:0046167">
    <property type="term" value="P:glycerol-3-phosphate biosynthetic process"/>
    <property type="evidence" value="ECO:0007669"/>
    <property type="project" value="UniProtKB-UniRule"/>
</dbReference>
<dbReference type="EMBL" id="MJAT01000036">
    <property type="protein sequence ID" value="OEH84783.1"/>
    <property type="molecule type" value="Genomic_DNA"/>
</dbReference>
<sequence length="342" mass="37294">MKYGVTVLGAGSWGTALSMVLADNQQEVTLWTRSQDQAVFINQYHMNPKYIKDIPLPHNLIATTDLEMALTKNQYIVLVTPSHSLYDLAPIINQWISNETKIVHAIKGIDPESLLCVSDILLTYMPKLLPENLAILSGPSHAEEVALRKPTTVVISSKSITVAETFQDMFMNQNFRVYTNTDTIGVELGGALKNIIALGAGISDGLGYGDNAKAALITRGLAEITRLGVHLGADPSTFAGLAGVGDLIVTCTSIHSRNYRAGKLIGEGNTVEEAIAKMEMVVEGVRTTKAAYELSKKHHVTMPITTQLYEILFNNKNAKEAVENLMARVKKDEVEANLSIEK</sequence>
<feature type="binding site" evidence="13">
    <location>
        <position position="12"/>
    </location>
    <ligand>
        <name>NADPH</name>
        <dbReference type="ChEBI" id="CHEBI:57783"/>
    </ligand>
</feature>
<keyword evidence="8 13" id="KW-1208">Phospholipid metabolism</keyword>
<evidence type="ECO:0000256" key="11">
    <source>
        <dbReference type="ARBA" id="ARBA00069372"/>
    </source>
</evidence>
<feature type="active site" description="Proton acceptor" evidence="13 14">
    <location>
        <position position="193"/>
    </location>
</feature>
<comment type="caution">
    <text evidence="13">Lacks conserved residue(s) required for the propagation of feature annotation.</text>
</comment>
<dbReference type="GO" id="GO:0141153">
    <property type="term" value="F:glycerol-3-phosphate dehydrogenase (NADP+) activity"/>
    <property type="evidence" value="ECO:0007669"/>
    <property type="project" value="RHEA"/>
</dbReference>
<dbReference type="PANTHER" id="PTHR11728:SF1">
    <property type="entry name" value="GLYCEROL-3-PHOSPHATE DEHYDROGENASE [NAD(+)] 2, CHLOROPLASTIC"/>
    <property type="match status" value="1"/>
</dbReference>
<feature type="binding site" evidence="13">
    <location>
        <position position="246"/>
    </location>
    <ligand>
        <name>sn-glycerol 3-phosphate</name>
        <dbReference type="ChEBI" id="CHEBI:57597"/>
    </ligand>
</feature>
<keyword evidence="4 13" id="KW-0560">Oxidoreductase</keyword>
<feature type="binding site" evidence="13">
    <location>
        <position position="50"/>
    </location>
    <ligand>
        <name>NADPH</name>
        <dbReference type="ChEBI" id="CHEBI:57783"/>
    </ligand>
</feature>
<evidence type="ECO:0000313" key="20">
    <source>
        <dbReference type="EMBL" id="OEH84783.1"/>
    </source>
</evidence>
<dbReference type="NCBIfam" id="NF000941">
    <property type="entry name" value="PRK00094.1-3"/>
    <property type="match status" value="1"/>
</dbReference>
<evidence type="ECO:0000256" key="6">
    <source>
        <dbReference type="ARBA" id="ARBA00023098"/>
    </source>
</evidence>
<dbReference type="SUPFAM" id="SSF48179">
    <property type="entry name" value="6-phosphogluconate dehydrogenase C-terminal domain-like"/>
    <property type="match status" value="1"/>
</dbReference>
<feature type="binding site" evidence="13">
    <location>
        <position position="258"/>
    </location>
    <ligand>
        <name>sn-glycerol 3-phosphate</name>
        <dbReference type="ChEBI" id="CHEBI:57597"/>
    </ligand>
</feature>
<dbReference type="Gene3D" id="3.40.50.720">
    <property type="entry name" value="NAD(P)-binding Rossmann-like Domain"/>
    <property type="match status" value="1"/>
</dbReference>
<dbReference type="GO" id="GO:0141152">
    <property type="term" value="F:glycerol-3-phosphate dehydrogenase (NAD+) activity"/>
    <property type="evidence" value="ECO:0007669"/>
    <property type="project" value="RHEA"/>
</dbReference>
<dbReference type="SUPFAM" id="SSF51735">
    <property type="entry name" value="NAD(P)-binding Rossmann-fold domains"/>
    <property type="match status" value="1"/>
</dbReference>
<dbReference type="GO" id="GO:0008654">
    <property type="term" value="P:phospholipid biosynthetic process"/>
    <property type="evidence" value="ECO:0007669"/>
    <property type="project" value="UniProtKB-KW"/>
</dbReference>
<dbReference type="PRINTS" id="PR00077">
    <property type="entry name" value="GPDHDRGNASE"/>
</dbReference>
<dbReference type="Pfam" id="PF01210">
    <property type="entry name" value="NAD_Gly3P_dh_N"/>
    <property type="match status" value="1"/>
</dbReference>
<evidence type="ECO:0000256" key="7">
    <source>
        <dbReference type="ARBA" id="ARBA00023209"/>
    </source>
</evidence>
<evidence type="ECO:0000256" key="2">
    <source>
        <dbReference type="ARBA" id="ARBA00022516"/>
    </source>
</evidence>
<evidence type="ECO:0000256" key="5">
    <source>
        <dbReference type="ARBA" id="ARBA00023027"/>
    </source>
</evidence>
<feature type="binding site" evidence="13">
    <location>
        <position position="257"/>
    </location>
    <ligand>
        <name>sn-glycerol 3-phosphate</name>
        <dbReference type="ChEBI" id="CHEBI:57597"/>
    </ligand>
</feature>
<comment type="function">
    <text evidence="13">Catalyzes the reduction of the glycolytic intermediate dihydroxyacetone phosphate (DHAP) to sn-glycerol 3-phosphate (G3P), the key precursor for phospholipid synthesis.</text>
</comment>
<feature type="domain" description="Glycerol-3-phosphate dehydrogenase NAD-dependent C-terminal" evidence="19">
    <location>
        <begin position="182"/>
        <end position="323"/>
    </location>
</feature>
<protein>
    <recommendedName>
        <fullName evidence="11 13">Glycerol-3-phosphate dehydrogenase [NAD(P)+]</fullName>
        <ecNumber evidence="10 13">1.1.1.94</ecNumber>
    </recommendedName>
    <alternativeName>
        <fullName evidence="13">NAD(P)(+)-dependent glycerol-3-phosphate dehydrogenase</fullName>
    </alternativeName>
    <alternativeName>
        <fullName evidence="12 13">NAD(P)H-dependent dihydroxyacetone-phosphate reductase</fullName>
    </alternativeName>
</protein>
<dbReference type="GO" id="GO:0005975">
    <property type="term" value="P:carbohydrate metabolic process"/>
    <property type="evidence" value="ECO:0007669"/>
    <property type="project" value="InterPro"/>
</dbReference>
<dbReference type="PIRSF" id="PIRSF000114">
    <property type="entry name" value="Glycerol-3-P_dh"/>
    <property type="match status" value="1"/>
</dbReference>
<dbReference type="FunFam" id="3.40.50.720:FF:000019">
    <property type="entry name" value="Glycerol-3-phosphate dehydrogenase [NAD(P)+]"/>
    <property type="match status" value="1"/>
</dbReference>
<dbReference type="GO" id="GO:0005829">
    <property type="term" value="C:cytosol"/>
    <property type="evidence" value="ECO:0007669"/>
    <property type="project" value="TreeGrafter"/>
</dbReference>
<feature type="binding site" evidence="13">
    <location>
        <position position="140"/>
    </location>
    <ligand>
        <name>sn-glycerol 3-phosphate</name>
        <dbReference type="ChEBI" id="CHEBI:57597"/>
    </ligand>
</feature>
<feature type="binding site" evidence="16">
    <location>
        <begin position="9"/>
        <end position="14"/>
    </location>
    <ligand>
        <name>NAD(+)</name>
        <dbReference type="ChEBI" id="CHEBI:57540"/>
    </ligand>
</feature>
<dbReference type="InterPro" id="IPR006168">
    <property type="entry name" value="G3P_DH_NAD-dep"/>
</dbReference>
<evidence type="ECO:0000256" key="4">
    <source>
        <dbReference type="ARBA" id="ARBA00023002"/>
    </source>
</evidence>
<evidence type="ECO:0000313" key="21">
    <source>
        <dbReference type="Proteomes" id="UP000095255"/>
    </source>
</evidence>
<dbReference type="UniPathway" id="UPA00940"/>
<dbReference type="GO" id="GO:0051287">
    <property type="term" value="F:NAD binding"/>
    <property type="evidence" value="ECO:0007669"/>
    <property type="project" value="InterPro"/>
</dbReference>
<feature type="binding site" evidence="16">
    <location>
        <position position="142"/>
    </location>
    <ligand>
        <name>NAD(+)</name>
        <dbReference type="ChEBI" id="CHEBI:57540"/>
    </ligand>
</feature>
<feature type="domain" description="Glycerol-3-phosphate dehydrogenase NAD-dependent N-terminal" evidence="18">
    <location>
        <begin position="5"/>
        <end position="161"/>
    </location>
</feature>
<feature type="binding site" evidence="13">
    <location>
        <position position="13"/>
    </location>
    <ligand>
        <name>NADPH</name>
        <dbReference type="ChEBI" id="CHEBI:57783"/>
    </ligand>
</feature>
<proteinExistence type="inferred from homology"/>
<dbReference type="Gene3D" id="1.10.1040.10">
    <property type="entry name" value="N-(1-d-carboxylethyl)-l-norvaline Dehydrogenase, domain 2"/>
    <property type="match status" value="1"/>
</dbReference>
<dbReference type="STRING" id="1390249.BHU72_08085"/>
<feature type="binding site" evidence="13">
    <location>
        <position position="138"/>
    </location>
    <ligand>
        <name>sn-glycerol 3-phosphate</name>
        <dbReference type="ChEBI" id="CHEBI:57597"/>
    </ligand>
</feature>
<feature type="binding site" evidence="13">
    <location>
        <position position="33"/>
    </location>
    <ligand>
        <name>NADPH</name>
        <dbReference type="ChEBI" id="CHEBI:57783"/>
    </ligand>
</feature>
<feature type="binding site" evidence="13">
    <location>
        <position position="281"/>
    </location>
    <ligand>
        <name>NADPH</name>
        <dbReference type="ChEBI" id="CHEBI:57783"/>
    </ligand>
</feature>
<keyword evidence="13" id="KW-0547">Nucleotide-binding</keyword>